<evidence type="ECO:0000313" key="2">
    <source>
        <dbReference type="Proteomes" id="UP000535511"/>
    </source>
</evidence>
<dbReference type="Proteomes" id="UP000535511">
    <property type="component" value="Unassembled WGS sequence"/>
</dbReference>
<evidence type="ECO:0000313" key="1">
    <source>
        <dbReference type="EMBL" id="NYD40107.1"/>
    </source>
</evidence>
<gene>
    <name evidence="1" type="ORF">BJZ21_000190</name>
</gene>
<dbReference type="EMBL" id="JACCBG010000001">
    <property type="protein sequence ID" value="NYD40107.1"/>
    <property type="molecule type" value="Genomic_DNA"/>
</dbReference>
<dbReference type="InterPro" id="IPR011200">
    <property type="entry name" value="UCP012608"/>
</dbReference>
<accession>A0A7Y9E327</accession>
<dbReference type="RefSeq" id="WP_343051887.1">
    <property type="nucleotide sequence ID" value="NZ_JACCBG010000001.1"/>
</dbReference>
<name>A0A7Y9E327_9ACTN</name>
<keyword evidence="2" id="KW-1185">Reference proteome</keyword>
<proteinExistence type="predicted"/>
<comment type="caution">
    <text evidence="1">The sequence shown here is derived from an EMBL/GenBank/DDBJ whole genome shotgun (WGS) entry which is preliminary data.</text>
</comment>
<dbReference type="AlphaFoldDB" id="A0A7Y9E327"/>
<reference evidence="1 2" key="1">
    <citation type="submission" date="2020-07" db="EMBL/GenBank/DDBJ databases">
        <title>Sequencing the genomes of 1000 actinobacteria strains.</title>
        <authorList>
            <person name="Klenk H.-P."/>
        </authorList>
    </citation>
    <scope>NUCLEOTIDE SEQUENCE [LARGE SCALE GENOMIC DNA]</scope>
    <source>
        <strain evidence="1 2">DSM 21350</strain>
    </source>
</reference>
<evidence type="ECO:0008006" key="3">
    <source>
        <dbReference type="Google" id="ProtNLM"/>
    </source>
</evidence>
<protein>
    <recommendedName>
        <fullName evidence="3">DUF2332 domain-containing protein</fullName>
    </recommendedName>
</protein>
<organism evidence="1 2">
    <name type="scientific">Nocardioides panaciterrulae</name>
    <dbReference type="NCBI Taxonomy" id="661492"/>
    <lineage>
        <taxon>Bacteria</taxon>
        <taxon>Bacillati</taxon>
        <taxon>Actinomycetota</taxon>
        <taxon>Actinomycetes</taxon>
        <taxon>Propionibacteriales</taxon>
        <taxon>Nocardioidaceae</taxon>
        <taxon>Nocardioides</taxon>
    </lineage>
</organism>
<dbReference type="Pfam" id="PF10094">
    <property type="entry name" value="DUF2332"/>
    <property type="match status" value="1"/>
</dbReference>
<sequence>MLPSDSAPNPQLGQEIVQQIARDYSDFAAQATDSPCFVAWARGVAGDPDVLAWLAALPDAKRQPNLVFAAARRHGVAAPGPYAGLRAALLADDGRLRETVLTRSTQTNEVGRLATLAPAFALLGEERPLALVEVGASAGLCLYPDRYRYEWQTPAGTVRAGAGPLLPCEVTGPAPLPADPPAVAWRGGVDLNPLDVADPDAMDWLTTLVWPEHTDRRDRLHAAIDVARTDPPRLVAGDLLEELPALVDEAAAHGPVVVFHSAVLAYLDEARRARFAETMEGLVAEGRCHWVSNEGKRVLPAITATGSAVPEELPTFVLGVDGRAVAWTHGHGRSMTWLG</sequence>